<gene>
    <name evidence="9" type="primary">ga24140</name>
    <name evidence="9" type="ORF">PR202_ga24140</name>
</gene>
<comment type="subcellular location">
    <subcellularLocation>
        <location evidence="1">Membrane</location>
        <topology evidence="1">Multi-pass membrane protein</topology>
    </subcellularLocation>
</comment>
<keyword evidence="3 7" id="KW-0812">Transmembrane</keyword>
<dbReference type="Gene3D" id="3.30.70.270">
    <property type="match status" value="1"/>
</dbReference>
<dbReference type="InterPro" id="IPR000477">
    <property type="entry name" value="RT_dom"/>
</dbReference>
<keyword evidence="10" id="KW-1185">Reference proteome</keyword>
<evidence type="ECO:0000256" key="7">
    <source>
        <dbReference type="SAM" id="Phobius"/>
    </source>
</evidence>
<dbReference type="PANTHER" id="PTHR19446">
    <property type="entry name" value="REVERSE TRANSCRIPTASES"/>
    <property type="match status" value="1"/>
</dbReference>
<evidence type="ECO:0000313" key="10">
    <source>
        <dbReference type="Proteomes" id="UP001054889"/>
    </source>
</evidence>
<name>A0AAV5D843_ELECO</name>
<keyword evidence="5 7" id="KW-0472">Membrane</keyword>
<feature type="transmembrane region" description="Helical" evidence="7">
    <location>
        <begin position="329"/>
        <end position="351"/>
    </location>
</feature>
<protein>
    <recommendedName>
        <fullName evidence="8">Reverse transcriptase domain-containing protein</fullName>
    </recommendedName>
</protein>
<proteinExistence type="predicted"/>
<comment type="caution">
    <text evidence="9">The sequence shown here is derived from an EMBL/GenBank/DDBJ whole genome shotgun (WGS) entry which is preliminary data.</text>
</comment>
<dbReference type="Pfam" id="PF00078">
    <property type="entry name" value="RVT_1"/>
    <property type="match status" value="1"/>
</dbReference>
<keyword evidence="2" id="KW-0808">Transferase</keyword>
<organism evidence="9 10">
    <name type="scientific">Eleusine coracana subsp. coracana</name>
    <dbReference type="NCBI Taxonomy" id="191504"/>
    <lineage>
        <taxon>Eukaryota</taxon>
        <taxon>Viridiplantae</taxon>
        <taxon>Streptophyta</taxon>
        <taxon>Embryophyta</taxon>
        <taxon>Tracheophyta</taxon>
        <taxon>Spermatophyta</taxon>
        <taxon>Magnoliopsida</taxon>
        <taxon>Liliopsida</taxon>
        <taxon>Poales</taxon>
        <taxon>Poaceae</taxon>
        <taxon>PACMAD clade</taxon>
        <taxon>Chloridoideae</taxon>
        <taxon>Cynodonteae</taxon>
        <taxon>Eleusininae</taxon>
        <taxon>Eleusine</taxon>
    </lineage>
</organism>
<feature type="transmembrane region" description="Helical" evidence="7">
    <location>
        <begin position="152"/>
        <end position="173"/>
    </location>
</feature>
<feature type="transmembrane region" description="Helical" evidence="7">
    <location>
        <begin position="290"/>
        <end position="309"/>
    </location>
</feature>
<sequence>MASPARPGPTPHRPRLHLRRPLRVTPPQQLPLACSSSRRSCSSAFQQYQFRSIASRPAQRRGHVQIATAFDSDPGDFSLAHDGDEGFGAAPYSSDSEWSDEEVVLTAFGDVELPVAGKSRAEGAITVAAHRLATIDRGHKKSRTQQGLKNNVGLVAFLVILLLFVDWCSWRIVRLPLDSFYLTRPFLISAVLSAFAGFLFAPVADSLKIHHFRRRGKSVSPSSLKPTPAMGGLFFVPVGIFVARRETGSYSDAVNGAAMITLIFAIIGLLDDMTSLATDRNYKIPQWLRFLVQIGVGIYFSIWLGSANISTPYSTKFLVPLPPPLGLAFIGQVYLILAAACSLSMGTAVTLVDGLDGLAGGIAALALIGLSVAALPICSELSVFGASMSGACTGFLFHNSVLFVELLFAILQVASEVFGVSRGGKQEAKDTWWWNDKRLGTKEGEKDIYRMARIRERKTRDINQIKCIKDGVDRLLVRDEEIKDRWREYFDKLFNGEEEGPILELDDSFDDNNRRFVRRIQETEIEEALKRMKSGKAMGPDGIPIEVWRCLGARAIVWLTKLFNLIFRSNKMPEEWRRSIVVPIFKNKGDVQSCTNYRGIKLMSHTMKLWERIIEHRLRRVTSVTQNQFGFMPGRSTMEAIFLMRQLMERYREQKKDLHMVFIDLEKAYDKVPRSVMWWALEKHKVPTKYITLIKDMYRDARTCVRTCDGDTNDFPIKIGLHQGSALSPYLFALVMDEVTREIQSDVPWCMLFADDVVLVDESRDGVNRKLELWRHTLECKGFRLSRAKTEYMMCEFSVTD</sequence>
<evidence type="ECO:0000256" key="1">
    <source>
        <dbReference type="ARBA" id="ARBA00004141"/>
    </source>
</evidence>
<dbReference type="SUPFAM" id="SSF56672">
    <property type="entry name" value="DNA/RNA polymerases"/>
    <property type="match status" value="1"/>
</dbReference>
<feature type="domain" description="Reverse transcriptase" evidence="8">
    <location>
        <begin position="565"/>
        <end position="801"/>
    </location>
</feature>
<accession>A0AAV5D843</accession>
<keyword evidence="4 7" id="KW-1133">Transmembrane helix</keyword>
<evidence type="ECO:0000256" key="4">
    <source>
        <dbReference type="ARBA" id="ARBA00022989"/>
    </source>
</evidence>
<dbReference type="InterPro" id="IPR000715">
    <property type="entry name" value="Glycosyl_transferase_4"/>
</dbReference>
<dbReference type="AlphaFoldDB" id="A0AAV5D843"/>
<feature type="transmembrane region" description="Helical" evidence="7">
    <location>
        <begin position="397"/>
        <end position="419"/>
    </location>
</feature>
<evidence type="ECO:0000313" key="9">
    <source>
        <dbReference type="EMBL" id="GJN06411.1"/>
    </source>
</evidence>
<dbReference type="PROSITE" id="PS50878">
    <property type="entry name" value="RT_POL"/>
    <property type="match status" value="1"/>
</dbReference>
<feature type="region of interest" description="Disordered" evidence="6">
    <location>
        <begin position="1"/>
        <end position="21"/>
    </location>
</feature>
<dbReference type="CDD" id="cd01650">
    <property type="entry name" value="RT_nLTR_like"/>
    <property type="match status" value="1"/>
</dbReference>
<feature type="transmembrane region" description="Helical" evidence="7">
    <location>
        <begin position="185"/>
        <end position="204"/>
    </location>
</feature>
<feature type="compositionally biased region" description="Basic residues" evidence="6">
    <location>
        <begin position="12"/>
        <end position="21"/>
    </location>
</feature>
<feature type="transmembrane region" description="Helical" evidence="7">
    <location>
        <begin position="249"/>
        <end position="270"/>
    </location>
</feature>
<dbReference type="Pfam" id="PF00953">
    <property type="entry name" value="Glycos_transf_4"/>
    <property type="match status" value="1"/>
</dbReference>
<feature type="compositionally biased region" description="Pro residues" evidence="6">
    <location>
        <begin position="1"/>
        <end position="11"/>
    </location>
</feature>
<dbReference type="GO" id="GO:0016780">
    <property type="term" value="F:phosphotransferase activity, for other substituted phosphate groups"/>
    <property type="evidence" value="ECO:0007669"/>
    <property type="project" value="InterPro"/>
</dbReference>
<dbReference type="Proteomes" id="UP001054889">
    <property type="component" value="Unassembled WGS sequence"/>
</dbReference>
<feature type="transmembrane region" description="Helical" evidence="7">
    <location>
        <begin position="358"/>
        <end position="377"/>
    </location>
</feature>
<evidence type="ECO:0000256" key="3">
    <source>
        <dbReference type="ARBA" id="ARBA00022692"/>
    </source>
</evidence>
<dbReference type="GO" id="GO:0016020">
    <property type="term" value="C:membrane"/>
    <property type="evidence" value="ECO:0007669"/>
    <property type="project" value="UniProtKB-SubCell"/>
</dbReference>
<evidence type="ECO:0000256" key="5">
    <source>
        <dbReference type="ARBA" id="ARBA00023136"/>
    </source>
</evidence>
<dbReference type="InterPro" id="IPR043128">
    <property type="entry name" value="Rev_trsase/Diguanyl_cyclase"/>
</dbReference>
<evidence type="ECO:0000256" key="6">
    <source>
        <dbReference type="SAM" id="MobiDB-lite"/>
    </source>
</evidence>
<evidence type="ECO:0000256" key="2">
    <source>
        <dbReference type="ARBA" id="ARBA00022679"/>
    </source>
</evidence>
<reference evidence="9" key="1">
    <citation type="journal article" date="2018" name="DNA Res.">
        <title>Multiple hybrid de novo genome assembly of finger millet, an orphan allotetraploid crop.</title>
        <authorList>
            <person name="Hatakeyama M."/>
            <person name="Aluri S."/>
            <person name="Balachadran M.T."/>
            <person name="Sivarajan S.R."/>
            <person name="Patrignani A."/>
            <person name="Gruter S."/>
            <person name="Poveda L."/>
            <person name="Shimizu-Inatsugi R."/>
            <person name="Baeten J."/>
            <person name="Francoijs K.J."/>
            <person name="Nataraja K.N."/>
            <person name="Reddy Y.A.N."/>
            <person name="Phadnis S."/>
            <person name="Ravikumar R.L."/>
            <person name="Schlapbach R."/>
            <person name="Sreeman S.M."/>
            <person name="Shimizu K.K."/>
        </authorList>
    </citation>
    <scope>NUCLEOTIDE SEQUENCE</scope>
</reference>
<dbReference type="EMBL" id="BQKI01000012">
    <property type="protein sequence ID" value="GJN06411.1"/>
    <property type="molecule type" value="Genomic_DNA"/>
</dbReference>
<reference evidence="9" key="2">
    <citation type="submission" date="2021-12" db="EMBL/GenBank/DDBJ databases">
        <title>Resequencing data analysis of finger millet.</title>
        <authorList>
            <person name="Hatakeyama M."/>
            <person name="Aluri S."/>
            <person name="Balachadran M.T."/>
            <person name="Sivarajan S.R."/>
            <person name="Poveda L."/>
            <person name="Shimizu-Inatsugi R."/>
            <person name="Schlapbach R."/>
            <person name="Sreeman S.M."/>
            <person name="Shimizu K.K."/>
        </authorList>
    </citation>
    <scope>NUCLEOTIDE SEQUENCE</scope>
</reference>
<evidence type="ECO:0000259" key="8">
    <source>
        <dbReference type="PROSITE" id="PS50878"/>
    </source>
</evidence>
<dbReference type="InterPro" id="IPR043502">
    <property type="entry name" value="DNA/RNA_pol_sf"/>
</dbReference>